<proteinExistence type="predicted"/>
<dbReference type="EMBL" id="FUXI01000022">
    <property type="protein sequence ID" value="SJZ93975.1"/>
    <property type="molecule type" value="Genomic_DNA"/>
</dbReference>
<evidence type="ECO:0008006" key="3">
    <source>
        <dbReference type="Google" id="ProtNLM"/>
    </source>
</evidence>
<gene>
    <name evidence="1" type="ORF">SAMN02745116_01896</name>
</gene>
<evidence type="ECO:0000313" key="2">
    <source>
        <dbReference type="Proteomes" id="UP000190328"/>
    </source>
</evidence>
<dbReference type="OrthoDB" id="3242975at2"/>
<sequence length="142" mass="17065">MTPKEYLKQAYRLDKRIDQELLKLEELKALAKCTQTVSYEERILSGTKQREPHFVRVLEKVWRQEEKINQQVDKFVDLKEQMSIMIDELENVDHNLVLSYRYVHGWTWEEIARVLHADRSTILRWHSKALSLVHLPEEPILI</sequence>
<dbReference type="InterPro" id="IPR013324">
    <property type="entry name" value="RNA_pol_sigma_r3/r4-like"/>
</dbReference>
<dbReference type="SUPFAM" id="SSF88659">
    <property type="entry name" value="Sigma3 and sigma4 domains of RNA polymerase sigma factors"/>
    <property type="match status" value="1"/>
</dbReference>
<accession>A0A1T4PR06</accession>
<dbReference type="RefSeq" id="WP_078807817.1">
    <property type="nucleotide sequence ID" value="NZ_FUXI01000022.1"/>
</dbReference>
<dbReference type="Pfam" id="PF07374">
    <property type="entry name" value="DUF1492"/>
    <property type="match status" value="1"/>
</dbReference>
<organism evidence="1 2">
    <name type="scientific">Pilibacter termitis</name>
    <dbReference type="NCBI Taxonomy" id="263852"/>
    <lineage>
        <taxon>Bacteria</taxon>
        <taxon>Bacillati</taxon>
        <taxon>Bacillota</taxon>
        <taxon>Bacilli</taxon>
        <taxon>Lactobacillales</taxon>
        <taxon>Enterococcaceae</taxon>
        <taxon>Pilibacter</taxon>
    </lineage>
</organism>
<keyword evidence="2" id="KW-1185">Reference proteome</keyword>
<protein>
    <recommendedName>
        <fullName evidence="3">Sigma-70, region 4</fullName>
    </recommendedName>
</protein>
<dbReference type="STRING" id="263852.SAMN02745116_01896"/>
<dbReference type="InterPro" id="IPR010861">
    <property type="entry name" value="DUF1492"/>
</dbReference>
<reference evidence="1 2" key="1">
    <citation type="submission" date="2017-02" db="EMBL/GenBank/DDBJ databases">
        <authorList>
            <person name="Peterson S.W."/>
        </authorList>
    </citation>
    <scope>NUCLEOTIDE SEQUENCE [LARGE SCALE GENOMIC DNA]</scope>
    <source>
        <strain evidence="1 2">ATCC BAA-1030</strain>
    </source>
</reference>
<evidence type="ECO:0000313" key="1">
    <source>
        <dbReference type="EMBL" id="SJZ93975.1"/>
    </source>
</evidence>
<dbReference type="AlphaFoldDB" id="A0A1T4PR06"/>
<dbReference type="Proteomes" id="UP000190328">
    <property type="component" value="Unassembled WGS sequence"/>
</dbReference>
<dbReference type="Gene3D" id="1.20.140.160">
    <property type="match status" value="1"/>
</dbReference>
<name>A0A1T4PR06_9ENTE</name>